<evidence type="ECO:0000313" key="2">
    <source>
        <dbReference type="EMBL" id="KAJ9541485.1"/>
    </source>
</evidence>
<dbReference type="EMBL" id="JARYMX010000007">
    <property type="protein sequence ID" value="KAJ9541485.1"/>
    <property type="molecule type" value="Genomic_DNA"/>
</dbReference>
<evidence type="ECO:0000256" key="1">
    <source>
        <dbReference type="SAM" id="MobiDB-lite"/>
    </source>
</evidence>
<feature type="region of interest" description="Disordered" evidence="1">
    <location>
        <begin position="152"/>
        <end position="171"/>
    </location>
</feature>
<feature type="compositionally biased region" description="Polar residues" evidence="1">
    <location>
        <begin position="205"/>
        <end position="229"/>
    </location>
</feature>
<comment type="caution">
    <text evidence="2">The sequence shown here is derived from an EMBL/GenBank/DDBJ whole genome shotgun (WGS) entry which is preliminary data.</text>
</comment>
<protein>
    <recommendedName>
        <fullName evidence="4">Replication factor A C-terminal domain-containing protein</fullName>
    </recommendedName>
</protein>
<feature type="region of interest" description="Disordered" evidence="1">
    <location>
        <begin position="189"/>
        <end position="238"/>
    </location>
</feature>
<dbReference type="Proteomes" id="UP001172457">
    <property type="component" value="Chromosome 7"/>
</dbReference>
<proteinExistence type="predicted"/>
<evidence type="ECO:0000313" key="3">
    <source>
        <dbReference type="Proteomes" id="UP001172457"/>
    </source>
</evidence>
<gene>
    <name evidence="2" type="ORF">OSB04_027991</name>
</gene>
<sequence>MGFGYRFARDLRPNITDKWQVHVMVSRAWTAYNPITNRVVSFDMILSDEQTLLELSESGDYLRNKSEECNHGTSYTIDAVIIGVDMFNDWKFIQCRTCLKKAMYKLVIRVTNNQEEMLCVLFNEVVDLVGFTVDKLLIKGYVEQQTPTTISVFTEQQSPAKTHFRPPPPSLRPTFGHHHQLCLLQQQSPAKTHFRPPSPSPSSPATNSSNKLRHQSPSSPSNNLRQRPTSGHHHHLQDPLSATTTIFKTHFRPPPPSLTKTFLVEENWRVEVWSEESV</sequence>
<reference evidence="2" key="1">
    <citation type="submission" date="2023-03" db="EMBL/GenBank/DDBJ databases">
        <title>Chromosome-scale reference genome and RAD-based genetic map of yellow starthistle (Centaurea solstitialis) reveal putative structural variation and QTLs associated with invader traits.</title>
        <authorList>
            <person name="Reatini B."/>
            <person name="Cang F.A."/>
            <person name="Jiang Q."/>
            <person name="Mckibben M.T.W."/>
            <person name="Barker M.S."/>
            <person name="Rieseberg L.H."/>
            <person name="Dlugosch K.M."/>
        </authorList>
    </citation>
    <scope>NUCLEOTIDE SEQUENCE</scope>
    <source>
        <strain evidence="2">CAN-66</strain>
        <tissue evidence="2">Leaf</tissue>
    </source>
</reference>
<dbReference type="AlphaFoldDB" id="A0AA38SEV6"/>
<accession>A0AA38SEV6</accession>
<name>A0AA38SEV6_9ASTR</name>
<evidence type="ECO:0008006" key="4">
    <source>
        <dbReference type="Google" id="ProtNLM"/>
    </source>
</evidence>
<organism evidence="2 3">
    <name type="scientific">Centaurea solstitialis</name>
    <name type="common">yellow star-thistle</name>
    <dbReference type="NCBI Taxonomy" id="347529"/>
    <lineage>
        <taxon>Eukaryota</taxon>
        <taxon>Viridiplantae</taxon>
        <taxon>Streptophyta</taxon>
        <taxon>Embryophyta</taxon>
        <taxon>Tracheophyta</taxon>
        <taxon>Spermatophyta</taxon>
        <taxon>Magnoliopsida</taxon>
        <taxon>eudicotyledons</taxon>
        <taxon>Gunneridae</taxon>
        <taxon>Pentapetalae</taxon>
        <taxon>asterids</taxon>
        <taxon>campanulids</taxon>
        <taxon>Asterales</taxon>
        <taxon>Asteraceae</taxon>
        <taxon>Carduoideae</taxon>
        <taxon>Cardueae</taxon>
        <taxon>Centaureinae</taxon>
        <taxon>Centaurea</taxon>
    </lineage>
</organism>
<keyword evidence="3" id="KW-1185">Reference proteome</keyword>